<feature type="binding site" evidence="6">
    <location>
        <position position="228"/>
    </location>
    <ligand>
        <name>L-ornithine</name>
        <dbReference type="ChEBI" id="CHEBI:46911"/>
    </ligand>
</feature>
<dbReference type="Pfam" id="PF02729">
    <property type="entry name" value="OTCace_N"/>
    <property type="match status" value="1"/>
</dbReference>
<dbReference type="Pfam" id="PF00185">
    <property type="entry name" value="OTCace"/>
    <property type="match status" value="1"/>
</dbReference>
<evidence type="ECO:0000313" key="9">
    <source>
        <dbReference type="EMBL" id="OGM32876.1"/>
    </source>
</evidence>
<sequence>MNSRIRHFLSIADLPAGELESVLKMSSLLKRKTPVEQSKILFARTMAMIFEKPSLRTRVSFEAGMTQLGGHAIYLAPTDIGLGKREPIKDVSRVLSRMVDIIMARTFSHETIVELAKYSTVPVINTLSDLEHPCQILADLLTIEEKKKRLKGLKLVFVGDGENNVTHSLALASGILGINFSVAAPKGYWMKKDVSDRARKLAQKSKIKIYETQDVIEAVENADVVYTDTWVSMGDEKEMAKRLKVFKKYQITKFVMSKAKKDAIFMHDMPAYRGNEVASDVIDGNQSVIIDQAENRLHAQKALVCFLLGIKF</sequence>
<keyword evidence="6" id="KW-0963">Cytoplasm</keyword>
<dbReference type="EMBL" id="MGGR01000027">
    <property type="protein sequence ID" value="OGM32876.1"/>
    <property type="molecule type" value="Genomic_DNA"/>
</dbReference>
<dbReference type="Gene3D" id="3.40.50.1370">
    <property type="entry name" value="Aspartate/ornithine carbamoyltransferase"/>
    <property type="match status" value="2"/>
</dbReference>
<dbReference type="NCBIfam" id="TIGR00658">
    <property type="entry name" value="orni_carb_tr"/>
    <property type="match status" value="1"/>
</dbReference>
<dbReference type="InterPro" id="IPR036901">
    <property type="entry name" value="Asp/Orn_carbamoylTrfase_sf"/>
</dbReference>
<evidence type="ECO:0000256" key="2">
    <source>
        <dbReference type="ARBA" id="ARBA00007805"/>
    </source>
</evidence>
<feature type="binding site" evidence="6">
    <location>
        <position position="296"/>
    </location>
    <ligand>
        <name>carbamoyl phosphate</name>
        <dbReference type="ChEBI" id="CHEBI:58228"/>
    </ligand>
</feature>
<dbReference type="STRING" id="1802505.A3D01_04855"/>
<comment type="caution">
    <text evidence="6">Lacks conserved residue(s) required for the propagation of feature annotation.</text>
</comment>
<dbReference type="InterPro" id="IPR006131">
    <property type="entry name" value="Asp_carbamoyltransf_Asp/Orn-bd"/>
</dbReference>
<dbReference type="FunFam" id="3.40.50.1370:FF:000008">
    <property type="entry name" value="Ornithine carbamoyltransferase"/>
    <property type="match status" value="1"/>
</dbReference>
<dbReference type="AlphaFoldDB" id="A0A1F7YZU1"/>
<feature type="binding site" evidence="6">
    <location>
        <position position="164"/>
    </location>
    <ligand>
        <name>L-ornithine</name>
        <dbReference type="ChEBI" id="CHEBI:46911"/>
    </ligand>
</feature>
<feature type="domain" description="Aspartate/ornithine carbamoyltransferase carbamoyl-P binding" evidence="8">
    <location>
        <begin position="6"/>
        <end position="145"/>
    </location>
</feature>
<feature type="binding site" evidence="6">
    <location>
        <position position="105"/>
    </location>
    <ligand>
        <name>carbamoyl phosphate</name>
        <dbReference type="ChEBI" id="CHEBI:58228"/>
    </ligand>
</feature>
<dbReference type="HAMAP" id="MF_01109">
    <property type="entry name" value="OTCase"/>
    <property type="match status" value="1"/>
</dbReference>
<comment type="caution">
    <text evidence="9">The sequence shown here is derived from an EMBL/GenBank/DDBJ whole genome shotgun (WGS) entry which is preliminary data.</text>
</comment>
<organism evidence="9 10">
    <name type="scientific">Candidatus Woesebacteria bacterium RIFCSPHIGHO2_02_FULL_39_13</name>
    <dbReference type="NCBI Taxonomy" id="1802505"/>
    <lineage>
        <taxon>Bacteria</taxon>
        <taxon>Candidatus Woeseibacteriota</taxon>
    </lineage>
</organism>
<comment type="similarity">
    <text evidence="2 6">Belongs to the aspartate/ornithine carbamoyltransferase superfamily. OTCase family.</text>
</comment>
<comment type="pathway">
    <text evidence="1">Amino-acid biosynthesis; L-arginine biosynthesis; L-arginine from L-ornithine and carbamoyl phosphate: step 1/3.</text>
</comment>
<evidence type="ECO:0000256" key="6">
    <source>
        <dbReference type="HAMAP-Rule" id="MF_01109"/>
    </source>
</evidence>
<name>A0A1F7YZU1_9BACT</name>
<evidence type="ECO:0000259" key="8">
    <source>
        <dbReference type="Pfam" id="PF02729"/>
    </source>
</evidence>
<dbReference type="Proteomes" id="UP000177169">
    <property type="component" value="Unassembled WGS sequence"/>
</dbReference>
<dbReference type="GO" id="GO:0005737">
    <property type="term" value="C:cytoplasm"/>
    <property type="evidence" value="ECO:0007669"/>
    <property type="project" value="UniProtKB-SubCell"/>
</dbReference>
<dbReference type="NCBIfam" id="NF001986">
    <property type="entry name" value="PRK00779.1"/>
    <property type="match status" value="1"/>
</dbReference>
<comment type="catalytic activity">
    <reaction evidence="5 6">
        <text>carbamoyl phosphate + L-ornithine = L-citrulline + phosphate + H(+)</text>
        <dbReference type="Rhea" id="RHEA:19513"/>
        <dbReference type="ChEBI" id="CHEBI:15378"/>
        <dbReference type="ChEBI" id="CHEBI:43474"/>
        <dbReference type="ChEBI" id="CHEBI:46911"/>
        <dbReference type="ChEBI" id="CHEBI:57743"/>
        <dbReference type="ChEBI" id="CHEBI:58228"/>
        <dbReference type="EC" id="2.1.3.3"/>
    </reaction>
</comment>
<evidence type="ECO:0000256" key="1">
    <source>
        <dbReference type="ARBA" id="ARBA00004975"/>
    </source>
</evidence>
<accession>A0A1F7YZU1</accession>
<dbReference type="GO" id="GO:0019240">
    <property type="term" value="P:citrulline biosynthetic process"/>
    <property type="evidence" value="ECO:0007669"/>
    <property type="project" value="TreeGrafter"/>
</dbReference>
<dbReference type="InterPro" id="IPR002292">
    <property type="entry name" value="Orn/put_carbamltrans"/>
</dbReference>
<protein>
    <recommendedName>
        <fullName evidence="3 6">Ornithine carbamoyltransferase</fullName>
        <shortName evidence="6">OTCase</shortName>
        <ecNumber evidence="3 6">2.1.3.3</ecNumber>
    </recommendedName>
</protein>
<evidence type="ECO:0000313" key="10">
    <source>
        <dbReference type="Proteomes" id="UP000177169"/>
    </source>
</evidence>
<keyword evidence="4 6" id="KW-0808">Transferase</keyword>
<dbReference type="InterPro" id="IPR024904">
    <property type="entry name" value="OTCase_ArgI"/>
</dbReference>
<dbReference type="EC" id="2.1.3.3" evidence="3 6"/>
<evidence type="ECO:0000256" key="4">
    <source>
        <dbReference type="ARBA" id="ARBA00022679"/>
    </source>
</evidence>
<proteinExistence type="inferred from homology"/>
<dbReference type="PRINTS" id="PR00100">
    <property type="entry name" value="AOTCASE"/>
</dbReference>
<reference evidence="9 10" key="1">
    <citation type="journal article" date="2016" name="Nat. Commun.">
        <title>Thousands of microbial genomes shed light on interconnected biogeochemical processes in an aquifer system.</title>
        <authorList>
            <person name="Anantharaman K."/>
            <person name="Brown C.T."/>
            <person name="Hug L.A."/>
            <person name="Sharon I."/>
            <person name="Castelle C.J."/>
            <person name="Probst A.J."/>
            <person name="Thomas B.C."/>
            <person name="Singh A."/>
            <person name="Wilkins M.J."/>
            <person name="Karaoz U."/>
            <person name="Brodie E.L."/>
            <person name="Williams K.H."/>
            <person name="Hubbard S.S."/>
            <person name="Banfield J.F."/>
        </authorList>
    </citation>
    <scope>NUCLEOTIDE SEQUENCE [LARGE SCALE GENOMIC DNA]</scope>
</reference>
<dbReference type="PRINTS" id="PR00102">
    <property type="entry name" value="OTCASE"/>
</dbReference>
<dbReference type="InterPro" id="IPR006130">
    <property type="entry name" value="Asp/Orn_carbamoylTrfase"/>
</dbReference>
<feature type="binding site" evidence="6">
    <location>
        <begin position="232"/>
        <end position="233"/>
    </location>
    <ligand>
        <name>L-ornithine</name>
        <dbReference type="ChEBI" id="CHEBI:46911"/>
    </ligand>
</feature>
<dbReference type="GO" id="GO:0042450">
    <property type="term" value="P:L-arginine biosynthetic process via ornithine"/>
    <property type="evidence" value="ECO:0007669"/>
    <property type="project" value="UniProtKB-UniRule"/>
</dbReference>
<comment type="subcellular location">
    <subcellularLocation>
        <location evidence="6">Cytoplasm</location>
    </subcellularLocation>
</comment>
<evidence type="ECO:0000256" key="5">
    <source>
        <dbReference type="ARBA" id="ARBA00048772"/>
    </source>
</evidence>
<dbReference type="SUPFAM" id="SSF53671">
    <property type="entry name" value="Aspartate/ornithine carbamoyltransferase"/>
    <property type="match status" value="1"/>
</dbReference>
<dbReference type="PANTHER" id="PTHR45753">
    <property type="entry name" value="ORNITHINE CARBAMOYLTRANSFERASE, MITOCHONDRIAL"/>
    <property type="match status" value="1"/>
</dbReference>
<dbReference type="GO" id="GO:0016597">
    <property type="term" value="F:amino acid binding"/>
    <property type="evidence" value="ECO:0007669"/>
    <property type="project" value="InterPro"/>
</dbReference>
<dbReference type="GO" id="GO:0004585">
    <property type="term" value="F:ornithine carbamoyltransferase activity"/>
    <property type="evidence" value="ECO:0007669"/>
    <property type="project" value="UniProtKB-UniRule"/>
</dbReference>
<gene>
    <name evidence="9" type="ORF">A3D01_04855</name>
</gene>
<dbReference type="InterPro" id="IPR006132">
    <property type="entry name" value="Asp/Orn_carbamoyltranf_P-bd"/>
</dbReference>
<evidence type="ECO:0000259" key="7">
    <source>
        <dbReference type="Pfam" id="PF00185"/>
    </source>
</evidence>
<evidence type="ECO:0000256" key="3">
    <source>
        <dbReference type="ARBA" id="ARBA00013007"/>
    </source>
</evidence>
<feature type="binding site" evidence="6">
    <location>
        <begin position="132"/>
        <end position="135"/>
    </location>
    <ligand>
        <name>carbamoyl phosphate</name>
        <dbReference type="ChEBI" id="CHEBI:58228"/>
    </ligand>
</feature>
<feature type="domain" description="Aspartate/ornithine carbamoyltransferase Asp/Orn-binding" evidence="7">
    <location>
        <begin position="151"/>
        <end position="306"/>
    </location>
</feature>
<dbReference type="PANTHER" id="PTHR45753:SF3">
    <property type="entry name" value="ORNITHINE TRANSCARBAMYLASE, MITOCHONDRIAL"/>
    <property type="match status" value="1"/>
</dbReference>